<feature type="region of interest" description="Disordered" evidence="1">
    <location>
        <begin position="1"/>
        <end position="33"/>
    </location>
</feature>
<accession>A0A2G9TM47</accession>
<name>A0A2G9TM47_TELCI</name>
<protein>
    <submittedName>
        <fullName evidence="2">Uncharacterized protein</fullName>
    </submittedName>
</protein>
<keyword evidence="3" id="KW-1185">Reference proteome</keyword>
<gene>
    <name evidence="2" type="ORF">TELCIR_19545</name>
</gene>
<feature type="compositionally biased region" description="Basic residues" evidence="1">
    <location>
        <begin position="20"/>
        <end position="30"/>
    </location>
</feature>
<dbReference type="Proteomes" id="UP000230423">
    <property type="component" value="Unassembled WGS sequence"/>
</dbReference>
<evidence type="ECO:0000313" key="2">
    <source>
        <dbReference type="EMBL" id="PIO59005.1"/>
    </source>
</evidence>
<evidence type="ECO:0000256" key="1">
    <source>
        <dbReference type="SAM" id="MobiDB-lite"/>
    </source>
</evidence>
<dbReference type="EMBL" id="KZ359107">
    <property type="protein sequence ID" value="PIO59005.1"/>
    <property type="molecule type" value="Genomic_DNA"/>
</dbReference>
<dbReference type="AlphaFoldDB" id="A0A2G9TM47"/>
<reference evidence="2 3" key="1">
    <citation type="submission" date="2015-09" db="EMBL/GenBank/DDBJ databases">
        <title>Draft genome of the parasitic nematode Teladorsagia circumcincta isolate WARC Sus (inbred).</title>
        <authorList>
            <person name="Mitreva M."/>
        </authorList>
    </citation>
    <scope>NUCLEOTIDE SEQUENCE [LARGE SCALE GENOMIC DNA]</scope>
    <source>
        <strain evidence="2 3">S</strain>
    </source>
</reference>
<proteinExistence type="predicted"/>
<evidence type="ECO:0000313" key="3">
    <source>
        <dbReference type="Proteomes" id="UP000230423"/>
    </source>
</evidence>
<sequence>MRRRKNSKKFIKEGTTGNITKKKSTMRRGKSQLEFLEEVNADNVTENESI</sequence>
<organism evidence="2 3">
    <name type="scientific">Teladorsagia circumcincta</name>
    <name type="common">Brown stomach worm</name>
    <name type="synonym">Ostertagia circumcincta</name>
    <dbReference type="NCBI Taxonomy" id="45464"/>
    <lineage>
        <taxon>Eukaryota</taxon>
        <taxon>Metazoa</taxon>
        <taxon>Ecdysozoa</taxon>
        <taxon>Nematoda</taxon>
        <taxon>Chromadorea</taxon>
        <taxon>Rhabditida</taxon>
        <taxon>Rhabditina</taxon>
        <taxon>Rhabditomorpha</taxon>
        <taxon>Strongyloidea</taxon>
        <taxon>Trichostrongylidae</taxon>
        <taxon>Teladorsagia</taxon>
    </lineage>
</organism>